<sequence>MSNILAGKSSGAARSFGGACSRFTPRMPPPLAEAGWYYREGLRATESRSLSPQMILKADADPAVAIVGARKVAGGDGIGESEQARVLAARIADLLHERFPFTIEHRLKPRPGHVRVPGP</sequence>
<proteinExistence type="predicted"/>
<dbReference type="Proteomes" id="UP001152604">
    <property type="component" value="Unassembled WGS sequence"/>
</dbReference>
<name>A0ABN8JYE4_9HYPH</name>
<keyword evidence="2" id="KW-1185">Reference proteome</keyword>
<accession>A0ABN8JYE4</accession>
<evidence type="ECO:0000313" key="2">
    <source>
        <dbReference type="Proteomes" id="UP001152604"/>
    </source>
</evidence>
<reference evidence="1" key="1">
    <citation type="submission" date="2022-03" db="EMBL/GenBank/DDBJ databases">
        <authorList>
            <person name="Brunel B."/>
        </authorList>
    </citation>
    <scope>NUCLEOTIDE SEQUENCE</scope>
    <source>
        <strain evidence="1">STM4922sample</strain>
    </source>
</reference>
<evidence type="ECO:0000313" key="1">
    <source>
        <dbReference type="EMBL" id="CAH2402085.1"/>
    </source>
</evidence>
<organism evidence="1 2">
    <name type="scientific">Mesorhizobium ventifaucium</name>
    <dbReference type="NCBI Taxonomy" id="666020"/>
    <lineage>
        <taxon>Bacteria</taxon>
        <taxon>Pseudomonadati</taxon>
        <taxon>Pseudomonadota</taxon>
        <taxon>Alphaproteobacteria</taxon>
        <taxon>Hyphomicrobiales</taxon>
        <taxon>Phyllobacteriaceae</taxon>
        <taxon>Mesorhizobium</taxon>
    </lineage>
</organism>
<gene>
    <name evidence="1" type="ORF">MES4922_30459</name>
</gene>
<protein>
    <submittedName>
        <fullName evidence="1">Uncharacterized protein</fullName>
    </submittedName>
</protein>
<comment type="caution">
    <text evidence="1">The sequence shown here is derived from an EMBL/GenBank/DDBJ whole genome shotgun (WGS) entry which is preliminary data.</text>
</comment>
<dbReference type="EMBL" id="CAKXZS010000023">
    <property type="protein sequence ID" value="CAH2402085.1"/>
    <property type="molecule type" value="Genomic_DNA"/>
</dbReference>